<dbReference type="EMBL" id="MLJW01000010">
    <property type="protein sequence ID" value="OIR14858.1"/>
    <property type="molecule type" value="Genomic_DNA"/>
</dbReference>
<dbReference type="AlphaFoldDB" id="A0A1J5T1X5"/>
<gene>
    <name evidence="1" type="ORF">GALL_39740</name>
</gene>
<accession>A0A1J5T1X5</accession>
<organism evidence="1">
    <name type="scientific">mine drainage metagenome</name>
    <dbReference type="NCBI Taxonomy" id="410659"/>
    <lineage>
        <taxon>unclassified sequences</taxon>
        <taxon>metagenomes</taxon>
        <taxon>ecological metagenomes</taxon>
    </lineage>
</organism>
<comment type="caution">
    <text evidence="1">The sequence shown here is derived from an EMBL/GenBank/DDBJ whole genome shotgun (WGS) entry which is preliminary data.</text>
</comment>
<proteinExistence type="predicted"/>
<evidence type="ECO:0000313" key="1">
    <source>
        <dbReference type="EMBL" id="OIR14858.1"/>
    </source>
</evidence>
<sequence length="95" mass="10939">MPKAKSVTNAERAYLEKRLAPVLSALREDEDLREEFLLFVRERGGGISLTLERLKTVWWPSRRSMYPGFFVLALVDFGLERGLYAPGKRQASHRS</sequence>
<reference evidence="1" key="1">
    <citation type="submission" date="2016-10" db="EMBL/GenBank/DDBJ databases">
        <title>Sequence of Gallionella enrichment culture.</title>
        <authorList>
            <person name="Poehlein A."/>
            <person name="Muehling M."/>
            <person name="Daniel R."/>
        </authorList>
    </citation>
    <scope>NUCLEOTIDE SEQUENCE</scope>
</reference>
<name>A0A1J5T1X5_9ZZZZ</name>
<protein>
    <submittedName>
        <fullName evidence="1">Uncharacterized protein</fullName>
    </submittedName>
</protein>